<evidence type="ECO:0000313" key="2">
    <source>
        <dbReference type="EMBL" id="KAF1988239.1"/>
    </source>
</evidence>
<keyword evidence="3" id="KW-1185">Reference proteome</keyword>
<feature type="region of interest" description="Disordered" evidence="1">
    <location>
        <begin position="328"/>
        <end position="367"/>
    </location>
</feature>
<dbReference type="OrthoDB" id="5273928at2759"/>
<sequence>MADIFQDLRGHVIDSEVRVRHSFIHFEESTRGSTKEFRRHKNQGIGADSLENMAIHSVLYNLPELTVESLATTPWRIGEKVWNKLSKAQLDSLKIWKAFNEAYRNVTKKPFSLRDRTIRLEERSFPPDQIFQRIDSTCHGWLSHLSLVNVSMSDRNLMKLSQVKSLASLFVDGGLLSDRVIRGWKDEVFSASAFSNLVVMLLKHQTDVTERAFVHLRSLPALQLLGTKGLLVDPEDVLKNPSGSWQVIQIDSADPQLRSGRSFSAIDLRMYYEWIQDHQGTKALGSNGDDSKSHLLVDISSSMSYGRQRYDKAAVPFWYQPCAVPASGSVETSQSQSNKLSSARPKKKIRSSKQMAVGDFLSSVLPQ</sequence>
<accession>A0A6G1H5F8</accession>
<protein>
    <submittedName>
        <fullName evidence="2">Uncharacterized protein</fullName>
    </submittedName>
</protein>
<evidence type="ECO:0000256" key="1">
    <source>
        <dbReference type="SAM" id="MobiDB-lite"/>
    </source>
</evidence>
<dbReference type="AlphaFoldDB" id="A0A6G1H5F8"/>
<dbReference type="EMBL" id="ML977149">
    <property type="protein sequence ID" value="KAF1988239.1"/>
    <property type="molecule type" value="Genomic_DNA"/>
</dbReference>
<feature type="compositionally biased region" description="Polar residues" evidence="1">
    <location>
        <begin position="329"/>
        <end position="341"/>
    </location>
</feature>
<name>A0A6G1H5F8_9PEZI</name>
<reference evidence="2" key="1">
    <citation type="journal article" date="2020" name="Stud. Mycol.">
        <title>101 Dothideomycetes genomes: a test case for predicting lifestyles and emergence of pathogens.</title>
        <authorList>
            <person name="Haridas S."/>
            <person name="Albert R."/>
            <person name="Binder M."/>
            <person name="Bloem J."/>
            <person name="Labutti K."/>
            <person name="Salamov A."/>
            <person name="Andreopoulos B."/>
            <person name="Baker S."/>
            <person name="Barry K."/>
            <person name="Bills G."/>
            <person name="Bluhm B."/>
            <person name="Cannon C."/>
            <person name="Castanera R."/>
            <person name="Culley D."/>
            <person name="Daum C."/>
            <person name="Ezra D."/>
            <person name="Gonzalez J."/>
            <person name="Henrissat B."/>
            <person name="Kuo A."/>
            <person name="Liang C."/>
            <person name="Lipzen A."/>
            <person name="Lutzoni F."/>
            <person name="Magnuson J."/>
            <person name="Mondo S."/>
            <person name="Nolan M."/>
            <person name="Ohm R."/>
            <person name="Pangilinan J."/>
            <person name="Park H.-J."/>
            <person name="Ramirez L."/>
            <person name="Alfaro M."/>
            <person name="Sun H."/>
            <person name="Tritt A."/>
            <person name="Yoshinaga Y."/>
            <person name="Zwiers L.-H."/>
            <person name="Turgeon B."/>
            <person name="Goodwin S."/>
            <person name="Spatafora J."/>
            <person name="Crous P."/>
            <person name="Grigoriev I."/>
        </authorList>
    </citation>
    <scope>NUCLEOTIDE SEQUENCE</scope>
    <source>
        <strain evidence="2">CBS 113979</strain>
    </source>
</reference>
<evidence type="ECO:0000313" key="3">
    <source>
        <dbReference type="Proteomes" id="UP000800041"/>
    </source>
</evidence>
<proteinExistence type="predicted"/>
<organism evidence="2 3">
    <name type="scientific">Aulographum hederae CBS 113979</name>
    <dbReference type="NCBI Taxonomy" id="1176131"/>
    <lineage>
        <taxon>Eukaryota</taxon>
        <taxon>Fungi</taxon>
        <taxon>Dikarya</taxon>
        <taxon>Ascomycota</taxon>
        <taxon>Pezizomycotina</taxon>
        <taxon>Dothideomycetes</taxon>
        <taxon>Pleosporomycetidae</taxon>
        <taxon>Aulographales</taxon>
        <taxon>Aulographaceae</taxon>
    </lineage>
</organism>
<dbReference type="Proteomes" id="UP000800041">
    <property type="component" value="Unassembled WGS sequence"/>
</dbReference>
<gene>
    <name evidence="2" type="ORF">K402DRAFT_31636</name>
</gene>